<evidence type="ECO:0000313" key="2">
    <source>
        <dbReference type="Proteomes" id="UP001054945"/>
    </source>
</evidence>
<organism evidence="1 2">
    <name type="scientific">Caerostris extrusa</name>
    <name type="common">Bark spider</name>
    <name type="synonym">Caerostris bankana</name>
    <dbReference type="NCBI Taxonomy" id="172846"/>
    <lineage>
        <taxon>Eukaryota</taxon>
        <taxon>Metazoa</taxon>
        <taxon>Ecdysozoa</taxon>
        <taxon>Arthropoda</taxon>
        <taxon>Chelicerata</taxon>
        <taxon>Arachnida</taxon>
        <taxon>Araneae</taxon>
        <taxon>Araneomorphae</taxon>
        <taxon>Entelegynae</taxon>
        <taxon>Araneoidea</taxon>
        <taxon>Araneidae</taxon>
        <taxon>Caerostris</taxon>
    </lineage>
</organism>
<accession>A0AAV4VFN1</accession>
<protein>
    <recommendedName>
        <fullName evidence="3">Transposase</fullName>
    </recommendedName>
</protein>
<dbReference type="AlphaFoldDB" id="A0AAV4VFN1"/>
<sequence length="106" mass="12260">MSYINGIHEAKRCRKLGLSIPTSVTILELKNLVSARSLRICWDFALHLVFDWIEDVRLEIITKGQCYLHTAHRLFDPFGIASPVMLCPKLRLQETWKMSFGRDEGN</sequence>
<dbReference type="EMBL" id="BPLR01014485">
    <property type="protein sequence ID" value="GIY69085.1"/>
    <property type="molecule type" value="Genomic_DNA"/>
</dbReference>
<gene>
    <name evidence="1" type="ORF">CEXT_260791</name>
</gene>
<keyword evidence="2" id="KW-1185">Reference proteome</keyword>
<proteinExistence type="predicted"/>
<dbReference type="Proteomes" id="UP001054945">
    <property type="component" value="Unassembled WGS sequence"/>
</dbReference>
<reference evidence="1 2" key="1">
    <citation type="submission" date="2021-06" db="EMBL/GenBank/DDBJ databases">
        <title>Caerostris extrusa draft genome.</title>
        <authorList>
            <person name="Kono N."/>
            <person name="Arakawa K."/>
        </authorList>
    </citation>
    <scope>NUCLEOTIDE SEQUENCE [LARGE SCALE GENOMIC DNA]</scope>
</reference>
<evidence type="ECO:0008006" key="3">
    <source>
        <dbReference type="Google" id="ProtNLM"/>
    </source>
</evidence>
<name>A0AAV4VFN1_CAEEX</name>
<evidence type="ECO:0000313" key="1">
    <source>
        <dbReference type="EMBL" id="GIY69085.1"/>
    </source>
</evidence>
<comment type="caution">
    <text evidence="1">The sequence shown here is derived from an EMBL/GenBank/DDBJ whole genome shotgun (WGS) entry which is preliminary data.</text>
</comment>